<proteinExistence type="predicted"/>
<dbReference type="AlphaFoldDB" id="A0A7S1F6B6"/>
<name>A0A7S1F6B6_NOCSC</name>
<reference evidence="1" key="1">
    <citation type="submission" date="2021-01" db="EMBL/GenBank/DDBJ databases">
        <authorList>
            <person name="Corre E."/>
            <person name="Pelletier E."/>
            <person name="Niang G."/>
            <person name="Scheremetjew M."/>
            <person name="Finn R."/>
            <person name="Kale V."/>
            <person name="Holt S."/>
            <person name="Cochrane G."/>
            <person name="Meng A."/>
            <person name="Brown T."/>
            <person name="Cohen L."/>
        </authorList>
    </citation>
    <scope>NUCLEOTIDE SEQUENCE</scope>
</reference>
<accession>A0A7S1F6B6</accession>
<dbReference type="EMBL" id="HBFQ01029052">
    <property type="protein sequence ID" value="CAD8846091.1"/>
    <property type="molecule type" value="Transcribed_RNA"/>
</dbReference>
<sequence length="119" mass="13078">MWWSRARYVACRNMHLNSWAQKVVNQQTRTLVAAPLMRMCADARPAQGFAEQRPGVPGTLAGLAGEAVDEATSDVPQNAVAALIEEVISTLATTSSMGMLDNCWTVDHSRLSSYVRFQH</sequence>
<organism evidence="1">
    <name type="scientific">Noctiluca scintillans</name>
    <name type="common">Sea sparkle</name>
    <name type="synonym">Red tide dinoflagellate</name>
    <dbReference type="NCBI Taxonomy" id="2966"/>
    <lineage>
        <taxon>Eukaryota</taxon>
        <taxon>Sar</taxon>
        <taxon>Alveolata</taxon>
        <taxon>Dinophyceae</taxon>
        <taxon>Noctilucales</taxon>
        <taxon>Noctilucaceae</taxon>
        <taxon>Noctiluca</taxon>
    </lineage>
</organism>
<evidence type="ECO:0000313" key="1">
    <source>
        <dbReference type="EMBL" id="CAD8846091.1"/>
    </source>
</evidence>
<gene>
    <name evidence="1" type="ORF">NSCI0253_LOCUS20441</name>
</gene>
<protein>
    <submittedName>
        <fullName evidence="1">Uncharacterized protein</fullName>
    </submittedName>
</protein>